<dbReference type="CDD" id="cd08414">
    <property type="entry name" value="PBP2_LTTR_aromatics_like"/>
    <property type="match status" value="1"/>
</dbReference>
<organism evidence="6">
    <name type="scientific">freshwater metagenome</name>
    <dbReference type="NCBI Taxonomy" id="449393"/>
    <lineage>
        <taxon>unclassified sequences</taxon>
        <taxon>metagenomes</taxon>
        <taxon>ecological metagenomes</taxon>
    </lineage>
</organism>
<evidence type="ECO:0000256" key="1">
    <source>
        <dbReference type="ARBA" id="ARBA00009437"/>
    </source>
</evidence>
<accession>A0A6J7F0P2</accession>
<feature type="domain" description="HTH lysR-type" evidence="5">
    <location>
        <begin position="3"/>
        <end position="60"/>
    </location>
</feature>
<sequence>MTIDTRQLRYFIAVAEETHFGRAAERLRMSQPPLSQQIKQLEVSLDTSLFTRSTRSVDLTPAGDLLLTRGRRIIDELESIEADIRRVGQGLQGIIRVGFTGSATYAIMPRLVRQASHTYPDLAIEVSGEKLTPRLVAELDSHVIDLAILRPPFSHPDIDHVVIASEPLVAAIPLGSALTRRPELLMAELVGEEFVGYPSSSTVSQAIAAAWHARDVQPVCVQTASETSTLLSLVAAGIGIALVPESATSLQIGGTHFIPVSDAPRVDIAIAWRKTESSPAVRTFLPFVEDLMRNPPERQK</sequence>
<evidence type="ECO:0000256" key="4">
    <source>
        <dbReference type="ARBA" id="ARBA00023163"/>
    </source>
</evidence>
<name>A0A6J7F0P2_9ZZZZ</name>
<dbReference type="GO" id="GO:0003700">
    <property type="term" value="F:DNA-binding transcription factor activity"/>
    <property type="evidence" value="ECO:0007669"/>
    <property type="project" value="InterPro"/>
</dbReference>
<dbReference type="PRINTS" id="PR00039">
    <property type="entry name" value="HTHLYSR"/>
</dbReference>
<dbReference type="GO" id="GO:0032993">
    <property type="term" value="C:protein-DNA complex"/>
    <property type="evidence" value="ECO:0007669"/>
    <property type="project" value="TreeGrafter"/>
</dbReference>
<evidence type="ECO:0000256" key="3">
    <source>
        <dbReference type="ARBA" id="ARBA00023125"/>
    </source>
</evidence>
<dbReference type="PROSITE" id="PS50931">
    <property type="entry name" value="HTH_LYSR"/>
    <property type="match status" value="1"/>
</dbReference>
<dbReference type="Gene3D" id="3.40.190.10">
    <property type="entry name" value="Periplasmic binding protein-like II"/>
    <property type="match status" value="2"/>
</dbReference>
<dbReference type="Pfam" id="PF00126">
    <property type="entry name" value="HTH_1"/>
    <property type="match status" value="1"/>
</dbReference>
<evidence type="ECO:0000313" key="6">
    <source>
        <dbReference type="EMBL" id="CAB4889237.1"/>
    </source>
</evidence>
<keyword evidence="4" id="KW-0804">Transcription</keyword>
<dbReference type="InterPro" id="IPR000847">
    <property type="entry name" value="LysR_HTH_N"/>
</dbReference>
<proteinExistence type="inferred from homology"/>
<dbReference type="InterPro" id="IPR036390">
    <property type="entry name" value="WH_DNA-bd_sf"/>
</dbReference>
<keyword evidence="2" id="KW-0805">Transcription regulation</keyword>
<evidence type="ECO:0000256" key="2">
    <source>
        <dbReference type="ARBA" id="ARBA00023015"/>
    </source>
</evidence>
<gene>
    <name evidence="6" type="ORF">UFOPK3516_00214</name>
</gene>
<keyword evidence="3" id="KW-0238">DNA-binding</keyword>
<dbReference type="EMBL" id="CAFBMB010000008">
    <property type="protein sequence ID" value="CAB4889237.1"/>
    <property type="molecule type" value="Genomic_DNA"/>
</dbReference>
<dbReference type="InterPro" id="IPR036388">
    <property type="entry name" value="WH-like_DNA-bd_sf"/>
</dbReference>
<dbReference type="InterPro" id="IPR005119">
    <property type="entry name" value="LysR_subst-bd"/>
</dbReference>
<dbReference type="PANTHER" id="PTHR30346:SF17">
    <property type="entry name" value="LYSR FAMILY TRANSCRIPTIONAL REGULATOR"/>
    <property type="match status" value="1"/>
</dbReference>
<dbReference type="SUPFAM" id="SSF46785">
    <property type="entry name" value="Winged helix' DNA-binding domain"/>
    <property type="match status" value="1"/>
</dbReference>
<reference evidence="6" key="1">
    <citation type="submission" date="2020-05" db="EMBL/GenBank/DDBJ databases">
        <authorList>
            <person name="Chiriac C."/>
            <person name="Salcher M."/>
            <person name="Ghai R."/>
            <person name="Kavagutti S V."/>
        </authorList>
    </citation>
    <scope>NUCLEOTIDE SEQUENCE</scope>
</reference>
<dbReference type="FunFam" id="1.10.10.10:FF:000001">
    <property type="entry name" value="LysR family transcriptional regulator"/>
    <property type="match status" value="1"/>
</dbReference>
<dbReference type="Pfam" id="PF03466">
    <property type="entry name" value="LysR_substrate"/>
    <property type="match status" value="1"/>
</dbReference>
<protein>
    <submittedName>
        <fullName evidence="6">Unannotated protein</fullName>
    </submittedName>
</protein>
<dbReference type="AlphaFoldDB" id="A0A6J7F0P2"/>
<evidence type="ECO:0000259" key="5">
    <source>
        <dbReference type="PROSITE" id="PS50931"/>
    </source>
</evidence>
<dbReference type="Gene3D" id="1.10.10.10">
    <property type="entry name" value="Winged helix-like DNA-binding domain superfamily/Winged helix DNA-binding domain"/>
    <property type="match status" value="1"/>
</dbReference>
<comment type="similarity">
    <text evidence="1">Belongs to the LysR transcriptional regulatory family.</text>
</comment>
<dbReference type="PANTHER" id="PTHR30346">
    <property type="entry name" value="TRANSCRIPTIONAL DUAL REGULATOR HCAR-RELATED"/>
    <property type="match status" value="1"/>
</dbReference>
<dbReference type="GO" id="GO:0003677">
    <property type="term" value="F:DNA binding"/>
    <property type="evidence" value="ECO:0007669"/>
    <property type="project" value="UniProtKB-KW"/>
</dbReference>
<dbReference type="SUPFAM" id="SSF53850">
    <property type="entry name" value="Periplasmic binding protein-like II"/>
    <property type="match status" value="1"/>
</dbReference>